<feature type="transmembrane region" description="Helical" evidence="6">
    <location>
        <begin position="114"/>
        <end position="135"/>
    </location>
</feature>
<comment type="subcellular location">
    <subcellularLocation>
        <location evidence="1">Membrane</location>
        <topology evidence="1">Multi-pass membrane protein</topology>
    </subcellularLocation>
</comment>
<keyword evidence="4 6" id="KW-1133">Transmembrane helix</keyword>
<dbReference type="PANTHER" id="PTHR22779:SF6">
    <property type="entry name" value="SD17342P"/>
    <property type="match status" value="1"/>
</dbReference>
<dbReference type="OMA" id="FPMQGGL"/>
<reference evidence="7" key="1">
    <citation type="submission" date="2016-03" db="EMBL/GenBank/DDBJ databases">
        <title>Draft genome sequence of Rosellinia necatrix.</title>
        <authorList>
            <person name="Kanematsu S."/>
        </authorList>
    </citation>
    <scope>NUCLEOTIDE SEQUENCE [LARGE SCALE GENOMIC DNA]</scope>
    <source>
        <strain evidence="7">W97</strain>
    </source>
</reference>
<evidence type="ECO:0000256" key="5">
    <source>
        <dbReference type="ARBA" id="ARBA00023136"/>
    </source>
</evidence>
<dbReference type="PANTHER" id="PTHR22779">
    <property type="entry name" value="SD17342P"/>
    <property type="match status" value="1"/>
</dbReference>
<feature type="transmembrane region" description="Helical" evidence="6">
    <location>
        <begin position="75"/>
        <end position="108"/>
    </location>
</feature>
<keyword evidence="8" id="KW-1185">Reference proteome</keyword>
<evidence type="ECO:0000256" key="2">
    <source>
        <dbReference type="ARBA" id="ARBA00006325"/>
    </source>
</evidence>
<protein>
    <submittedName>
        <fullName evidence="7">Putative integral membrane protein</fullName>
    </submittedName>
</protein>
<gene>
    <name evidence="7" type="ORF">SAMD00023353_2801040</name>
</gene>
<evidence type="ECO:0000313" key="8">
    <source>
        <dbReference type="Proteomes" id="UP000054516"/>
    </source>
</evidence>
<evidence type="ECO:0000256" key="6">
    <source>
        <dbReference type="SAM" id="Phobius"/>
    </source>
</evidence>
<dbReference type="STRING" id="77044.A0A1W2TI07"/>
<sequence length="139" mass="15416">MPNSRCPDYPPPGYRLSRFPGLCWPPQTCVIYSVYDSWRFTLIWTLILFTAFHLSATAIALLMQVGKPRSIWKYLVAIPIIYTIVAGLEALVAGSVVGSILGAVYIAACYKMSTWIPFIWGLINVLVLIISSFTIQGGL</sequence>
<accession>A0A1W2TI07</accession>
<dbReference type="InterPro" id="IPR019334">
    <property type="entry name" value="TMEM170A/B/YPR153W-like"/>
</dbReference>
<dbReference type="OrthoDB" id="2131401at2759"/>
<proteinExistence type="inferred from homology"/>
<name>A0A1W2TI07_ROSNE</name>
<keyword evidence="5 6" id="KW-0472">Membrane</keyword>
<organism evidence="7">
    <name type="scientific">Rosellinia necatrix</name>
    <name type="common">White root-rot fungus</name>
    <dbReference type="NCBI Taxonomy" id="77044"/>
    <lineage>
        <taxon>Eukaryota</taxon>
        <taxon>Fungi</taxon>
        <taxon>Dikarya</taxon>
        <taxon>Ascomycota</taxon>
        <taxon>Pezizomycotina</taxon>
        <taxon>Sordariomycetes</taxon>
        <taxon>Xylariomycetidae</taxon>
        <taxon>Xylariales</taxon>
        <taxon>Xylariaceae</taxon>
        <taxon>Rosellinia</taxon>
    </lineage>
</organism>
<dbReference type="Pfam" id="PF10190">
    <property type="entry name" value="Tmemb_170"/>
    <property type="match status" value="1"/>
</dbReference>
<dbReference type="GO" id="GO:0016020">
    <property type="term" value="C:membrane"/>
    <property type="evidence" value="ECO:0007669"/>
    <property type="project" value="UniProtKB-SubCell"/>
</dbReference>
<dbReference type="AlphaFoldDB" id="A0A1W2TI07"/>
<evidence type="ECO:0000313" key="7">
    <source>
        <dbReference type="EMBL" id="GAP87766.2"/>
    </source>
</evidence>
<evidence type="ECO:0000256" key="1">
    <source>
        <dbReference type="ARBA" id="ARBA00004141"/>
    </source>
</evidence>
<evidence type="ECO:0000256" key="3">
    <source>
        <dbReference type="ARBA" id="ARBA00022692"/>
    </source>
</evidence>
<dbReference type="Proteomes" id="UP000054516">
    <property type="component" value="Unassembled WGS sequence"/>
</dbReference>
<feature type="transmembrane region" description="Helical" evidence="6">
    <location>
        <begin position="42"/>
        <end position="63"/>
    </location>
</feature>
<evidence type="ECO:0000256" key="4">
    <source>
        <dbReference type="ARBA" id="ARBA00022989"/>
    </source>
</evidence>
<keyword evidence="3 6" id="KW-0812">Transmembrane</keyword>
<dbReference type="EMBL" id="DF977473">
    <property type="protein sequence ID" value="GAP87766.2"/>
    <property type="molecule type" value="Genomic_DNA"/>
</dbReference>
<comment type="similarity">
    <text evidence="2">Belongs to the TMEM170 family.</text>
</comment>